<dbReference type="EMBL" id="MU004204">
    <property type="protein sequence ID" value="KAF2488316.1"/>
    <property type="molecule type" value="Genomic_DNA"/>
</dbReference>
<dbReference type="AlphaFoldDB" id="A0A6A6Q8P9"/>
<keyword evidence="2" id="KW-1185">Reference proteome</keyword>
<evidence type="ECO:0000313" key="2">
    <source>
        <dbReference type="Proteomes" id="UP000799750"/>
    </source>
</evidence>
<organism evidence="1 2">
    <name type="scientific">Lophium mytilinum</name>
    <dbReference type="NCBI Taxonomy" id="390894"/>
    <lineage>
        <taxon>Eukaryota</taxon>
        <taxon>Fungi</taxon>
        <taxon>Dikarya</taxon>
        <taxon>Ascomycota</taxon>
        <taxon>Pezizomycotina</taxon>
        <taxon>Dothideomycetes</taxon>
        <taxon>Pleosporomycetidae</taxon>
        <taxon>Mytilinidiales</taxon>
        <taxon>Mytilinidiaceae</taxon>
        <taxon>Lophium</taxon>
    </lineage>
</organism>
<gene>
    <name evidence="1" type="ORF">BU16DRAFT_230702</name>
</gene>
<dbReference type="Proteomes" id="UP000799750">
    <property type="component" value="Unassembled WGS sequence"/>
</dbReference>
<protein>
    <submittedName>
        <fullName evidence="1">Uncharacterized protein</fullName>
    </submittedName>
</protein>
<reference evidence="1" key="1">
    <citation type="journal article" date="2020" name="Stud. Mycol.">
        <title>101 Dothideomycetes genomes: a test case for predicting lifestyles and emergence of pathogens.</title>
        <authorList>
            <person name="Haridas S."/>
            <person name="Albert R."/>
            <person name="Binder M."/>
            <person name="Bloem J."/>
            <person name="Labutti K."/>
            <person name="Salamov A."/>
            <person name="Andreopoulos B."/>
            <person name="Baker S."/>
            <person name="Barry K."/>
            <person name="Bills G."/>
            <person name="Bluhm B."/>
            <person name="Cannon C."/>
            <person name="Castanera R."/>
            <person name="Culley D."/>
            <person name="Daum C."/>
            <person name="Ezra D."/>
            <person name="Gonzalez J."/>
            <person name="Henrissat B."/>
            <person name="Kuo A."/>
            <person name="Liang C."/>
            <person name="Lipzen A."/>
            <person name="Lutzoni F."/>
            <person name="Magnuson J."/>
            <person name="Mondo S."/>
            <person name="Nolan M."/>
            <person name="Ohm R."/>
            <person name="Pangilinan J."/>
            <person name="Park H.-J."/>
            <person name="Ramirez L."/>
            <person name="Alfaro M."/>
            <person name="Sun H."/>
            <person name="Tritt A."/>
            <person name="Yoshinaga Y."/>
            <person name="Zwiers L.-H."/>
            <person name="Turgeon B."/>
            <person name="Goodwin S."/>
            <person name="Spatafora J."/>
            <person name="Crous P."/>
            <person name="Grigoriev I."/>
        </authorList>
    </citation>
    <scope>NUCLEOTIDE SEQUENCE</scope>
    <source>
        <strain evidence="1">CBS 269.34</strain>
    </source>
</reference>
<sequence length="167" mass="19047">MRSLPETTVIGEKHDISHSLLWLVYARCMACVLLRQYSSLQTVKGQYHWPTVKIRTREVFVAVIRLGGRVRWQTNNFLLPSSAPLLRPVSELPPLLGWSSPACRRLHTRKPRCGWGFPDLRSTVFQGLAEQKSLQEHTSLQLELLRARRDSPDAQYAPSPATACSYH</sequence>
<accession>A0A6A6Q8P9</accession>
<proteinExistence type="predicted"/>
<evidence type="ECO:0000313" key="1">
    <source>
        <dbReference type="EMBL" id="KAF2488316.1"/>
    </source>
</evidence>
<name>A0A6A6Q8P9_9PEZI</name>